<feature type="transmembrane region" description="Helical" evidence="1">
    <location>
        <begin position="547"/>
        <end position="571"/>
    </location>
</feature>
<keyword evidence="2" id="KW-1185">Reference proteome</keyword>
<reference evidence="3" key="1">
    <citation type="submission" date="2022-11" db="UniProtKB">
        <authorList>
            <consortium name="WormBaseParasite"/>
        </authorList>
    </citation>
    <scope>IDENTIFICATION</scope>
</reference>
<sequence length="721" mass="81331">MGKANMIGKASCLSTVDLDRTFIDYSRLLSGSLYCLSLITSLWSSIFYIFGLVEERQIFNSLQESRKFVNHKNSDFDTQTAKITFLNSFFSLMTLKKLSELYSVAEERSKYRQRKKPSTVLPYLISLNLISSLIILILGSILENLKAKNLTDLQICWPQICGLFGLMSTIVSLMSLSSTEFYVELATVMCIVTSTVSLKSVDYGIVAYFPVDVRDYVEFSKTYPVDIIVIDDESLTFKDEPRLRFLLHLSLLIFLFLLFIFNATLALSLGSIQELWVLERSIQNKRKFLTADRSFKSNRKIFGCLHAFCGLGVLCLALSGLWPWLAAKNYGNGTGHFWLGCLFLAAGLLTSGRPRTMIVATFTTTILCFILSLENGLFSVNMVFSTFRKLNRLLTENEEVGLGRVDYQSRRKFTKHQETEDRDPGQGALVLYIIQCMVFFMEFIIASCILWRFGPCLKNLEWPGEPSQKRLYCSPYKNKMLVLLAIGHLPYALTTLSMTVLAETTTAWTWLVTQPLNFTTNGSVILICGIVQLVVKKRRIVFLISSILNTVASTIAFFVLAPYSAQLYSYWATLDALRSNSSSGTCDVKRAVLIVAILEFAVSVVSALICYTNYLGPTSRARLAYQVLPKITYNDVFATRTSSYGNLAWNEQRGGSTFQLLDVQQRSGSKNPRSTSSAVKTSPFTLDYNFMPGISRGGGSQFDPKINFWEYFGRNQNFKMT</sequence>
<feature type="transmembrane region" description="Helical" evidence="1">
    <location>
        <begin position="120"/>
        <end position="142"/>
    </location>
</feature>
<feature type="transmembrane region" description="Helical" evidence="1">
    <location>
        <begin position="429"/>
        <end position="451"/>
    </location>
</feature>
<feature type="transmembrane region" description="Helical" evidence="1">
    <location>
        <begin position="514"/>
        <end position="535"/>
    </location>
</feature>
<evidence type="ECO:0000313" key="3">
    <source>
        <dbReference type="WBParaSite" id="nRc.2.0.1.t33956-RA"/>
    </source>
</evidence>
<feature type="transmembrane region" description="Helical" evidence="1">
    <location>
        <begin position="356"/>
        <end position="373"/>
    </location>
</feature>
<name>A0A915K5F9_ROMCU</name>
<evidence type="ECO:0000256" key="1">
    <source>
        <dbReference type="SAM" id="Phobius"/>
    </source>
</evidence>
<evidence type="ECO:0000313" key="2">
    <source>
        <dbReference type="Proteomes" id="UP000887565"/>
    </source>
</evidence>
<dbReference type="Proteomes" id="UP000887565">
    <property type="component" value="Unplaced"/>
</dbReference>
<feature type="transmembrane region" description="Helical" evidence="1">
    <location>
        <begin position="31"/>
        <end position="53"/>
    </location>
</feature>
<accession>A0A915K5F9</accession>
<dbReference type="WBParaSite" id="nRc.2.0.1.t33956-RA">
    <property type="protein sequence ID" value="nRc.2.0.1.t33956-RA"/>
    <property type="gene ID" value="nRc.2.0.1.g33956"/>
</dbReference>
<proteinExistence type="predicted"/>
<feature type="transmembrane region" description="Helical" evidence="1">
    <location>
        <begin position="301"/>
        <end position="324"/>
    </location>
</feature>
<feature type="transmembrane region" description="Helical" evidence="1">
    <location>
        <begin position="330"/>
        <end position="349"/>
    </location>
</feature>
<protein>
    <submittedName>
        <fullName evidence="3">Uncharacterized protein</fullName>
    </submittedName>
</protein>
<feature type="transmembrane region" description="Helical" evidence="1">
    <location>
        <begin position="591"/>
        <end position="614"/>
    </location>
</feature>
<feature type="transmembrane region" description="Helical" evidence="1">
    <location>
        <begin position="157"/>
        <end position="176"/>
    </location>
</feature>
<feature type="transmembrane region" description="Helical" evidence="1">
    <location>
        <begin position="480"/>
        <end position="502"/>
    </location>
</feature>
<organism evidence="2 3">
    <name type="scientific">Romanomermis culicivorax</name>
    <name type="common">Nematode worm</name>
    <dbReference type="NCBI Taxonomy" id="13658"/>
    <lineage>
        <taxon>Eukaryota</taxon>
        <taxon>Metazoa</taxon>
        <taxon>Ecdysozoa</taxon>
        <taxon>Nematoda</taxon>
        <taxon>Enoplea</taxon>
        <taxon>Dorylaimia</taxon>
        <taxon>Mermithida</taxon>
        <taxon>Mermithoidea</taxon>
        <taxon>Mermithidae</taxon>
        <taxon>Romanomermis</taxon>
    </lineage>
</organism>
<feature type="transmembrane region" description="Helical" evidence="1">
    <location>
        <begin position="245"/>
        <end position="278"/>
    </location>
</feature>
<keyword evidence="1" id="KW-0812">Transmembrane</keyword>
<keyword evidence="1" id="KW-1133">Transmembrane helix</keyword>
<keyword evidence="1" id="KW-0472">Membrane</keyword>
<dbReference type="AlphaFoldDB" id="A0A915K5F9"/>